<reference evidence="12" key="1">
    <citation type="journal article" date="2019" name="Int. J. Syst. Evol. Microbiol.">
        <title>The Global Catalogue of Microorganisms (GCM) 10K type strain sequencing project: providing services to taxonomists for standard genome sequencing and annotation.</title>
        <authorList>
            <consortium name="The Broad Institute Genomics Platform"/>
            <consortium name="The Broad Institute Genome Sequencing Center for Infectious Disease"/>
            <person name="Wu L."/>
            <person name="Ma J."/>
        </authorList>
    </citation>
    <scope>NUCLEOTIDE SEQUENCE [LARGE SCALE GENOMIC DNA]</scope>
    <source>
        <strain evidence="12">CGMCC 1.15197</strain>
    </source>
</reference>
<evidence type="ECO:0000256" key="7">
    <source>
        <dbReference type="ARBA" id="ARBA00029829"/>
    </source>
</evidence>
<dbReference type="EMBL" id="BMHT01000003">
    <property type="protein sequence ID" value="GGF10458.1"/>
    <property type="molecule type" value="Genomic_DNA"/>
</dbReference>
<dbReference type="Proteomes" id="UP000632273">
    <property type="component" value="Unassembled WGS sequence"/>
</dbReference>
<keyword evidence="12" id="KW-1185">Reference proteome</keyword>
<comment type="subcellular location">
    <subcellularLocation>
        <location evidence="2">Cell membrane</location>
    </subcellularLocation>
    <subcellularLocation>
        <location evidence="1">Membrane</location>
        <topology evidence="1">Single-pass membrane protein</topology>
    </subcellularLocation>
</comment>
<name>A0ABQ1U5Q4_9BACT</name>
<gene>
    <name evidence="11" type="ORF">GCM10011383_22030</name>
</gene>
<keyword evidence="6 9" id="KW-0472">Membrane</keyword>
<organism evidence="11 12">
    <name type="scientific">Hymenobacter cavernae</name>
    <dbReference type="NCBI Taxonomy" id="2044852"/>
    <lineage>
        <taxon>Bacteria</taxon>
        <taxon>Pseudomonadati</taxon>
        <taxon>Bacteroidota</taxon>
        <taxon>Cytophagia</taxon>
        <taxon>Cytophagales</taxon>
        <taxon>Hymenobacteraceae</taxon>
        <taxon>Hymenobacter</taxon>
    </lineage>
</organism>
<dbReference type="InterPro" id="IPR051474">
    <property type="entry name" value="Anti-sigma-K/W_factor"/>
</dbReference>
<evidence type="ECO:0000259" key="10">
    <source>
        <dbReference type="Pfam" id="PF10099"/>
    </source>
</evidence>
<evidence type="ECO:0000256" key="1">
    <source>
        <dbReference type="ARBA" id="ARBA00004167"/>
    </source>
</evidence>
<feature type="transmembrane region" description="Helical" evidence="9">
    <location>
        <begin position="115"/>
        <end position="135"/>
    </location>
</feature>
<keyword evidence="3" id="KW-1003">Cell membrane</keyword>
<evidence type="ECO:0000256" key="4">
    <source>
        <dbReference type="ARBA" id="ARBA00022692"/>
    </source>
</evidence>
<dbReference type="PANTHER" id="PTHR37461">
    <property type="entry name" value="ANTI-SIGMA-K FACTOR RSKA"/>
    <property type="match status" value="1"/>
</dbReference>
<evidence type="ECO:0000256" key="9">
    <source>
        <dbReference type="SAM" id="Phobius"/>
    </source>
</evidence>
<evidence type="ECO:0000256" key="3">
    <source>
        <dbReference type="ARBA" id="ARBA00022475"/>
    </source>
</evidence>
<accession>A0ABQ1U5Q4</accession>
<dbReference type="Pfam" id="PF10099">
    <property type="entry name" value="RskA_C"/>
    <property type="match status" value="1"/>
</dbReference>
<protein>
    <recommendedName>
        <fullName evidence="8">Regulator of SigK</fullName>
    </recommendedName>
    <alternativeName>
        <fullName evidence="7">Sigma-K anti-sigma factor RskA</fullName>
    </alternativeName>
</protein>
<comment type="caution">
    <text evidence="11">The sequence shown here is derived from an EMBL/GenBank/DDBJ whole genome shotgun (WGS) entry which is preliminary data.</text>
</comment>
<evidence type="ECO:0000313" key="12">
    <source>
        <dbReference type="Proteomes" id="UP000632273"/>
    </source>
</evidence>
<feature type="domain" description="Anti-sigma K factor RskA C-terminal" evidence="10">
    <location>
        <begin position="117"/>
        <end position="279"/>
    </location>
</feature>
<evidence type="ECO:0000313" key="11">
    <source>
        <dbReference type="EMBL" id="GGF10458.1"/>
    </source>
</evidence>
<dbReference type="RefSeq" id="WP_188814010.1">
    <property type="nucleotide sequence ID" value="NZ_BMHT01000003.1"/>
</dbReference>
<sequence>MNIQEYIESGILEQYALGELDDAQRAQVERMATEHPEVQAELEDVQRALNAYGEAHALTPPPGMKERVLANWQAAIQSEPGQAPAAPATEPVVRQLTPPRSEPAAAEIAPSRVSWSMAAAVALLLLSAAANLVFYNKWKQAENDLAVAQNQQASLASTMQAVNKNLTYRNQELAVLRSEQFKTVALLGTPAAPDARARVLYNPTTKAVYLDVRKLPAPPSGKQYQLWALDQGKPVDAGTLAAATVAGDSLQQMKDIASAQAFAMTVENEGGSPTPTLSTMTVLGKM</sequence>
<dbReference type="Gene3D" id="1.10.10.1320">
    <property type="entry name" value="Anti-sigma factor, zinc-finger domain"/>
    <property type="match status" value="1"/>
</dbReference>
<keyword evidence="4 9" id="KW-0812">Transmembrane</keyword>
<proteinExistence type="predicted"/>
<evidence type="ECO:0000256" key="2">
    <source>
        <dbReference type="ARBA" id="ARBA00004236"/>
    </source>
</evidence>
<evidence type="ECO:0000256" key="5">
    <source>
        <dbReference type="ARBA" id="ARBA00022989"/>
    </source>
</evidence>
<dbReference type="InterPro" id="IPR018764">
    <property type="entry name" value="RskA_C"/>
</dbReference>
<keyword evidence="5 9" id="KW-1133">Transmembrane helix</keyword>
<dbReference type="InterPro" id="IPR041916">
    <property type="entry name" value="Anti_sigma_zinc_sf"/>
</dbReference>
<evidence type="ECO:0000256" key="6">
    <source>
        <dbReference type="ARBA" id="ARBA00023136"/>
    </source>
</evidence>
<dbReference type="PANTHER" id="PTHR37461:SF1">
    <property type="entry name" value="ANTI-SIGMA-K FACTOR RSKA"/>
    <property type="match status" value="1"/>
</dbReference>
<evidence type="ECO:0000256" key="8">
    <source>
        <dbReference type="ARBA" id="ARBA00030803"/>
    </source>
</evidence>